<dbReference type="Proteomes" id="UP001153269">
    <property type="component" value="Unassembled WGS sequence"/>
</dbReference>
<dbReference type="EMBL" id="CADEAL010003502">
    <property type="protein sequence ID" value="CAB1444951.1"/>
    <property type="molecule type" value="Genomic_DNA"/>
</dbReference>
<name>A0A9N7V8X8_PLEPL</name>
<protein>
    <submittedName>
        <fullName evidence="1">Uncharacterized protein</fullName>
    </submittedName>
</protein>
<accession>A0A9N7V8X8</accession>
<keyword evidence="2" id="KW-1185">Reference proteome</keyword>
<reference evidence="1" key="1">
    <citation type="submission" date="2020-03" db="EMBL/GenBank/DDBJ databases">
        <authorList>
            <person name="Weist P."/>
        </authorList>
    </citation>
    <scope>NUCLEOTIDE SEQUENCE</scope>
</reference>
<comment type="caution">
    <text evidence="1">The sequence shown here is derived from an EMBL/GenBank/DDBJ whole genome shotgun (WGS) entry which is preliminary data.</text>
</comment>
<dbReference type="AlphaFoldDB" id="A0A9N7V8X8"/>
<organism evidence="1 2">
    <name type="scientific">Pleuronectes platessa</name>
    <name type="common">European plaice</name>
    <dbReference type="NCBI Taxonomy" id="8262"/>
    <lineage>
        <taxon>Eukaryota</taxon>
        <taxon>Metazoa</taxon>
        <taxon>Chordata</taxon>
        <taxon>Craniata</taxon>
        <taxon>Vertebrata</taxon>
        <taxon>Euteleostomi</taxon>
        <taxon>Actinopterygii</taxon>
        <taxon>Neopterygii</taxon>
        <taxon>Teleostei</taxon>
        <taxon>Neoteleostei</taxon>
        <taxon>Acanthomorphata</taxon>
        <taxon>Carangaria</taxon>
        <taxon>Pleuronectiformes</taxon>
        <taxon>Pleuronectoidei</taxon>
        <taxon>Pleuronectidae</taxon>
        <taxon>Pleuronectes</taxon>
    </lineage>
</organism>
<proteinExistence type="predicted"/>
<sequence length="140" mass="15947">MEMKQVVKKEEGGFKLILKLLKCLSGGQWKQWTNHNRVVQLTNQSRLGFIRSQRLRGGAAAMDSLRTEMSSLNRALARWPSGLPTYQPPRWLRCTGLDSRWVRSPWKVSVGVPQRNTTMMPSESTLIQLPNNERGGVEGR</sequence>
<evidence type="ECO:0000313" key="2">
    <source>
        <dbReference type="Proteomes" id="UP001153269"/>
    </source>
</evidence>
<evidence type="ECO:0000313" key="1">
    <source>
        <dbReference type="EMBL" id="CAB1444951.1"/>
    </source>
</evidence>
<gene>
    <name evidence="1" type="ORF">PLEPLA_LOCUS32681</name>
</gene>